<dbReference type="InterPro" id="IPR008979">
    <property type="entry name" value="Galactose-bd-like_sf"/>
</dbReference>
<feature type="compositionally biased region" description="Polar residues" evidence="3">
    <location>
        <begin position="746"/>
        <end position="758"/>
    </location>
</feature>
<dbReference type="Proteomes" id="UP001213799">
    <property type="component" value="Unassembled WGS sequence"/>
</dbReference>
<keyword evidence="2" id="KW-0539">Nucleus</keyword>
<dbReference type="SUPFAM" id="SSF53474">
    <property type="entry name" value="alpha/beta-Hydrolases"/>
    <property type="match status" value="1"/>
</dbReference>
<sequence length="1270" mass="143188">MSAQSHASFVEECMENRKEAEQYLNFCKALSPDNPKARFTGFHQRITVFKNGQQVKPGARHLPVDIAMHESVPMILSDGVKLYCDIFLPASLPRDLKQQLDETDRVPALVAWSPYGKQMGTTLLDDFPFRAGVPKEWLSGLEKWEGPDPAFWCAEGYAVINVDTRGAFTSEGKLLIFGHQEAQDGAEFVTWVSEQTWCNSKVALTGNSWLAMAQWKIGSLRPKGLAALAPWEGLQDQYRDTLCQGGIPSSNFHDSIVEPFASYSELEDLSTTLKKTGGLWNPYWEDKRSNPDQINVPTYVVSSWTNPVHTPGTFRAFGMIPDSTPKWLRVHNSQEWPDYYADSSTRDLKRFFDHYLKGHIENGWLATPKIRLSILNLGLSGLDDTVNRPELEWPLARTRYEKLYLSSNGEMCSFTQQQEPSMANYNSASGKVTFRYVISEGMETTGYFVARLVVSCPSHSDMDLFVQVCCLDEKTFYRRGVMTIRPNNLVVLRLLKLLHDWHFGLSKVGMLFHWGPAGQMRVSHSTQKSRTSVPFEPIYEHTKEIPLVKGEKRVVEIPLRPYGMYWKKGTIMELTVSGNPVIPFPIPGVKPLFAPAEVIIVLAYLLHHFKMGLRLKGGYLSAEGPIQVALVVNVPVPSNVVAEQNHAIAAITEICLVTLRSPLNHPRITPVNPKMGSHPSIVSGNDPLTQHEFPWIPQDFAFPFGSPLEIYPTNTSDVMFDSDRTALSFGPSTSFYLDEPVASTPRQMNSGTIITPESVSDEPMRQRDPATPMRFQSYQAELPFPSFPQFSPDDTDLLVSDSYCHVPELSELDYGALLRFYHESVPASDSENKGNFPRREVLNAFVQLYFEFFHPGFHLLHQATFQRQQRSSCLFLAVAAIGAQYSRVTSRGQCSLALLETLRRALLNNIKLDCPPQHDLQLVQATILYIEYLHWTFFDLAPLISVSELHACLPCDDELWQSSDLTKTGNLMQADTLPPHSPSVLDLLGPKNSGNKFTSSLGSSASLFTMISACAKERSLFQLLKPTPMDGSANEPDYAADDMCAAHSCQTTMIAEQAISNIAGKLHKYQLAPYEASSPFWTFSAMRKIYSISRILNHIPYKLLYVSSGWMASKEDTRASLADLEKRLRHDPQRSRRTLTYAAQVFRRVRNQKWLEACDPLYVLLSTLYIWFYGRTFEISADPESEMWPPLKIDDESLDETVWVQWVDTGDRRPHIAGIGYLNGENNVHRVLKEAIRILSSGQGWQHFAHSVANSLERILSGLAPSFKDI</sequence>
<dbReference type="InterPro" id="IPR029058">
    <property type="entry name" value="AB_hydrolase_fold"/>
</dbReference>
<dbReference type="GeneID" id="81592488"/>
<reference evidence="5" key="1">
    <citation type="journal article" date="2023" name="IMA Fungus">
        <title>Comparative genomic study of the Penicillium genus elucidates a diverse pangenome and 15 lateral gene transfer events.</title>
        <authorList>
            <person name="Petersen C."/>
            <person name="Sorensen T."/>
            <person name="Nielsen M.R."/>
            <person name="Sondergaard T.E."/>
            <person name="Sorensen J.L."/>
            <person name="Fitzpatrick D.A."/>
            <person name="Frisvad J.C."/>
            <person name="Nielsen K.L."/>
        </authorList>
    </citation>
    <scope>NUCLEOTIDE SEQUENCE</scope>
    <source>
        <strain evidence="5">IBT 12815</strain>
    </source>
</reference>
<evidence type="ECO:0000256" key="1">
    <source>
        <dbReference type="ARBA" id="ARBA00022801"/>
    </source>
</evidence>
<dbReference type="PANTHER" id="PTHR43056">
    <property type="entry name" value="PEPTIDASE S9 PROLYL OLIGOPEPTIDASE"/>
    <property type="match status" value="1"/>
</dbReference>
<dbReference type="Pfam" id="PF02129">
    <property type="entry name" value="Peptidase_S15"/>
    <property type="match status" value="1"/>
</dbReference>
<evidence type="ECO:0000313" key="6">
    <source>
        <dbReference type="Proteomes" id="UP001213799"/>
    </source>
</evidence>
<dbReference type="GO" id="GO:0008239">
    <property type="term" value="F:dipeptidyl-peptidase activity"/>
    <property type="evidence" value="ECO:0007669"/>
    <property type="project" value="InterPro"/>
</dbReference>
<dbReference type="GO" id="GO:0006351">
    <property type="term" value="P:DNA-templated transcription"/>
    <property type="evidence" value="ECO:0007669"/>
    <property type="project" value="InterPro"/>
</dbReference>
<feature type="region of interest" description="Disordered" evidence="3">
    <location>
        <begin position="746"/>
        <end position="769"/>
    </location>
</feature>
<comment type="caution">
    <text evidence="5">The sequence shown here is derived from an EMBL/GenBank/DDBJ whole genome shotgun (WGS) entry which is preliminary data.</text>
</comment>
<dbReference type="GO" id="GO:0003677">
    <property type="term" value="F:DNA binding"/>
    <property type="evidence" value="ECO:0007669"/>
    <property type="project" value="InterPro"/>
</dbReference>
<dbReference type="CDD" id="cd12148">
    <property type="entry name" value="fungal_TF_MHR"/>
    <property type="match status" value="1"/>
</dbReference>
<protein>
    <recommendedName>
        <fullName evidence="4">Xaa-Pro dipeptidyl-peptidase C-terminal domain-containing protein</fullName>
    </recommendedName>
</protein>
<dbReference type="AlphaFoldDB" id="A0AAD6DL97"/>
<dbReference type="InterPro" id="IPR000383">
    <property type="entry name" value="Xaa-Pro-like_dom"/>
</dbReference>
<dbReference type="InterPro" id="IPR013736">
    <property type="entry name" value="Xaa-Pro_dipept_C"/>
</dbReference>
<reference evidence="5" key="2">
    <citation type="submission" date="2023-01" db="EMBL/GenBank/DDBJ databases">
        <authorList>
            <person name="Petersen C."/>
        </authorList>
    </citation>
    <scope>NUCLEOTIDE SEQUENCE</scope>
    <source>
        <strain evidence="5">IBT 12815</strain>
    </source>
</reference>
<evidence type="ECO:0000256" key="2">
    <source>
        <dbReference type="ARBA" id="ARBA00023242"/>
    </source>
</evidence>
<dbReference type="GO" id="GO:0072330">
    <property type="term" value="P:monocarboxylic acid biosynthetic process"/>
    <property type="evidence" value="ECO:0007669"/>
    <property type="project" value="UniProtKB-ARBA"/>
</dbReference>
<dbReference type="PANTHER" id="PTHR43056:SF10">
    <property type="entry name" value="COCE_NOND FAMILY, PUTATIVE (AFU_ORTHOLOGUE AFUA_7G00600)-RELATED"/>
    <property type="match status" value="1"/>
</dbReference>
<dbReference type="Gene3D" id="2.60.120.260">
    <property type="entry name" value="Galactose-binding domain-like"/>
    <property type="match status" value="1"/>
</dbReference>
<evidence type="ECO:0000259" key="4">
    <source>
        <dbReference type="SMART" id="SM00939"/>
    </source>
</evidence>
<dbReference type="Pfam" id="PF04082">
    <property type="entry name" value="Fungal_trans"/>
    <property type="match status" value="1"/>
</dbReference>
<dbReference type="EMBL" id="JAQJAE010000006">
    <property type="protein sequence ID" value="KAJ5588514.1"/>
    <property type="molecule type" value="Genomic_DNA"/>
</dbReference>
<dbReference type="Gene3D" id="3.40.50.1820">
    <property type="entry name" value="alpha/beta hydrolase"/>
    <property type="match status" value="1"/>
</dbReference>
<organism evidence="5 6">
    <name type="scientific">Penicillium hordei</name>
    <dbReference type="NCBI Taxonomy" id="40994"/>
    <lineage>
        <taxon>Eukaryota</taxon>
        <taxon>Fungi</taxon>
        <taxon>Dikarya</taxon>
        <taxon>Ascomycota</taxon>
        <taxon>Pezizomycotina</taxon>
        <taxon>Eurotiomycetes</taxon>
        <taxon>Eurotiomycetidae</taxon>
        <taxon>Eurotiales</taxon>
        <taxon>Aspergillaceae</taxon>
        <taxon>Penicillium</taxon>
    </lineage>
</organism>
<feature type="domain" description="Xaa-Pro dipeptidyl-peptidase C-terminal" evidence="4">
    <location>
        <begin position="349"/>
        <end position="582"/>
    </location>
</feature>
<dbReference type="InterPro" id="IPR050585">
    <property type="entry name" value="Xaa-Pro_dipeptidyl-ppase/CocE"/>
</dbReference>
<dbReference type="GO" id="GO:0008270">
    <property type="term" value="F:zinc ion binding"/>
    <property type="evidence" value="ECO:0007669"/>
    <property type="project" value="InterPro"/>
</dbReference>
<evidence type="ECO:0000256" key="3">
    <source>
        <dbReference type="SAM" id="MobiDB-lite"/>
    </source>
</evidence>
<dbReference type="GO" id="GO:0017000">
    <property type="term" value="P:antibiotic biosynthetic process"/>
    <property type="evidence" value="ECO:0007669"/>
    <property type="project" value="UniProtKB-ARBA"/>
</dbReference>
<accession>A0AAD6DL97</accession>
<keyword evidence="1" id="KW-0378">Hydrolase</keyword>
<proteinExistence type="predicted"/>
<dbReference type="RefSeq" id="XP_056747533.1">
    <property type="nucleotide sequence ID" value="XM_056902246.1"/>
</dbReference>
<dbReference type="Pfam" id="PF08530">
    <property type="entry name" value="PepX_C"/>
    <property type="match status" value="1"/>
</dbReference>
<evidence type="ECO:0000313" key="5">
    <source>
        <dbReference type="EMBL" id="KAJ5588514.1"/>
    </source>
</evidence>
<dbReference type="InterPro" id="IPR005674">
    <property type="entry name" value="CocE/Ser_esterase"/>
</dbReference>
<dbReference type="SMART" id="SM00939">
    <property type="entry name" value="PepX_C"/>
    <property type="match status" value="1"/>
</dbReference>
<name>A0AAD6DL97_9EURO</name>
<dbReference type="InterPro" id="IPR007219">
    <property type="entry name" value="XnlR_reg_dom"/>
</dbReference>
<dbReference type="SUPFAM" id="SSF49785">
    <property type="entry name" value="Galactose-binding domain-like"/>
    <property type="match status" value="1"/>
</dbReference>
<dbReference type="NCBIfam" id="TIGR00976">
    <property type="entry name" value="CocE_NonD"/>
    <property type="match status" value="1"/>
</dbReference>
<keyword evidence="6" id="KW-1185">Reference proteome</keyword>
<dbReference type="Gene3D" id="1.10.3020.20">
    <property type="match status" value="1"/>
</dbReference>
<gene>
    <name evidence="5" type="ORF">N7537_011192</name>
</gene>